<keyword evidence="4" id="KW-0614">Plasmid</keyword>
<proteinExistence type="predicted"/>
<feature type="domain" description="Flavinylation-associated cytochrome" evidence="3">
    <location>
        <begin position="60"/>
        <end position="116"/>
    </location>
</feature>
<dbReference type="Proteomes" id="UP000027180">
    <property type="component" value="Plasmid pRetIE4771e"/>
</dbReference>
<keyword evidence="2" id="KW-1133">Transmembrane helix</keyword>
<sequence length="248" mass="28303">MFSLLLLSLAYWWLENVAHEIFGSALFLLLAWHFSMNRFWFANLFRGRYNARRVVVSAFHLLLAINMLVLLVTSMIVSKSLFAFLPFPDSVPLRDLHWFSAYWLMVAVGIHLGVHWSRVMTMTRTALGIAPRQARGVWVLRVATLAGCGLGLWGLPALDLWTKLTFNFSLNFWNFNQSVVPFFVYWTAAVVVPATVTHYGITALRTLPRASQTSWQPSPTKSRQTRDAVVRRREIPALTAEDVHHEGS</sequence>
<geneLocation type="plasmid" evidence="4 5">
    <name>pRetIE4771e</name>
</geneLocation>
<evidence type="ECO:0000313" key="4">
    <source>
        <dbReference type="EMBL" id="AIC31424.1"/>
    </source>
</evidence>
<evidence type="ECO:0000313" key="5">
    <source>
        <dbReference type="Proteomes" id="UP000027180"/>
    </source>
</evidence>
<keyword evidence="2" id="KW-0472">Membrane</keyword>
<dbReference type="KEGG" id="rei:IE4771_PE00198"/>
<name>A0A060ICQ5_RHIET</name>
<feature type="transmembrane region" description="Helical" evidence="2">
    <location>
        <begin position="54"/>
        <end position="76"/>
    </location>
</feature>
<keyword evidence="2" id="KW-0812">Transmembrane</keyword>
<feature type="transmembrane region" description="Helical" evidence="2">
    <location>
        <begin position="12"/>
        <end position="34"/>
    </location>
</feature>
<accession>A0A060ICQ5</accession>
<organism evidence="4 5">
    <name type="scientific">Rhizobium etli bv. mimosae str. IE4771</name>
    <dbReference type="NCBI Taxonomy" id="1432050"/>
    <lineage>
        <taxon>Bacteria</taxon>
        <taxon>Pseudomonadati</taxon>
        <taxon>Pseudomonadota</taxon>
        <taxon>Alphaproteobacteria</taxon>
        <taxon>Hyphomicrobiales</taxon>
        <taxon>Rhizobiaceae</taxon>
        <taxon>Rhizobium/Agrobacterium group</taxon>
        <taxon>Rhizobium</taxon>
    </lineage>
</organism>
<feature type="region of interest" description="Disordered" evidence="1">
    <location>
        <begin position="212"/>
        <end position="248"/>
    </location>
</feature>
<feature type="transmembrane region" description="Helical" evidence="2">
    <location>
        <begin position="96"/>
        <end position="117"/>
    </location>
</feature>
<feature type="transmembrane region" description="Helical" evidence="2">
    <location>
        <begin position="178"/>
        <end position="201"/>
    </location>
</feature>
<gene>
    <name evidence="4" type="ORF">IE4771_PE00198</name>
</gene>
<dbReference type="EMBL" id="CP006991">
    <property type="protein sequence ID" value="AIC31424.1"/>
    <property type="molecule type" value="Genomic_DNA"/>
</dbReference>
<reference evidence="4 5" key="1">
    <citation type="submission" date="2013-12" db="EMBL/GenBank/DDBJ databases">
        <title>Complete genome sequence of Rhizobium etli bv. mimosae IE4771.</title>
        <authorList>
            <person name="Bustos P."/>
            <person name="Santamaria R.I."/>
            <person name="Lozano L."/>
            <person name="Ormeno-Orrillo E."/>
            <person name="Rogel M.A."/>
            <person name="Romero D."/>
            <person name="Cevallos M.A."/>
            <person name="Martinez-Romero E."/>
            <person name="Gonzalez V."/>
        </authorList>
    </citation>
    <scope>NUCLEOTIDE SEQUENCE [LARGE SCALE GENOMIC DNA]</scope>
    <source>
        <strain evidence="4 5">IE4771</strain>
        <plasmid evidence="5">Plasmid pRetIE4771e</plasmid>
    </source>
</reference>
<dbReference type="Pfam" id="PF14358">
    <property type="entry name" value="DUF4405"/>
    <property type="match status" value="1"/>
</dbReference>
<protein>
    <recommendedName>
        <fullName evidence="3">Flavinylation-associated cytochrome domain-containing protein</fullName>
    </recommendedName>
</protein>
<feature type="compositionally biased region" description="Polar residues" evidence="1">
    <location>
        <begin position="212"/>
        <end position="222"/>
    </location>
</feature>
<evidence type="ECO:0000259" key="3">
    <source>
        <dbReference type="Pfam" id="PF14358"/>
    </source>
</evidence>
<dbReference type="InterPro" id="IPR025517">
    <property type="entry name" value="DUF4405"/>
</dbReference>
<dbReference type="AlphaFoldDB" id="A0A060ICQ5"/>
<evidence type="ECO:0000256" key="1">
    <source>
        <dbReference type="SAM" id="MobiDB-lite"/>
    </source>
</evidence>
<feature type="transmembrane region" description="Helical" evidence="2">
    <location>
        <begin position="138"/>
        <end position="158"/>
    </location>
</feature>
<evidence type="ECO:0000256" key="2">
    <source>
        <dbReference type="SAM" id="Phobius"/>
    </source>
</evidence>
<feature type="compositionally biased region" description="Basic and acidic residues" evidence="1">
    <location>
        <begin position="224"/>
        <end position="248"/>
    </location>
</feature>
<dbReference type="HOGENOM" id="CLU_076881_0_0_5"/>